<sequence>MRFSGVFVLASLVISSFASTAADVKADIVGISAKLTILDNATYAIPLSGGTLPQFLAFYSSLLTVIPAWNKGAADIGNVSPNPLSLVDARAILECVDAVDTIPRILDSIVARKKIFGIPDGVVTQKNIFSTRHIPTIPLIKMELVNLKAATQNFQIALIQVVPTSLVPEATAIKTITDAAFDAAIAFYS</sequence>
<evidence type="ECO:0000256" key="1">
    <source>
        <dbReference type="SAM" id="SignalP"/>
    </source>
</evidence>
<gene>
    <name evidence="2" type="ORF">DXG03_005595</name>
</gene>
<dbReference type="AlphaFoldDB" id="A0A9P7FMY9"/>
<dbReference type="Proteomes" id="UP000775547">
    <property type="component" value="Unassembled WGS sequence"/>
</dbReference>
<keyword evidence="1" id="KW-0732">Signal</keyword>
<protein>
    <submittedName>
        <fullName evidence="2">Uncharacterized protein</fullName>
    </submittedName>
</protein>
<feature type="chain" id="PRO_5040260292" evidence="1">
    <location>
        <begin position="27"/>
        <end position="189"/>
    </location>
</feature>
<dbReference type="OrthoDB" id="3485059at2759"/>
<comment type="caution">
    <text evidence="2">The sequence shown here is derived from an EMBL/GenBank/DDBJ whole genome shotgun (WGS) entry which is preliminary data.</text>
</comment>
<accession>A0A9P7FMY9</accession>
<evidence type="ECO:0000313" key="2">
    <source>
        <dbReference type="EMBL" id="KAG5634967.1"/>
    </source>
</evidence>
<dbReference type="EMBL" id="JABCKV010003478">
    <property type="protein sequence ID" value="KAG5634967.1"/>
    <property type="molecule type" value="Genomic_DNA"/>
</dbReference>
<organism evidence="2 3">
    <name type="scientific">Asterophora parasitica</name>
    <dbReference type="NCBI Taxonomy" id="117018"/>
    <lineage>
        <taxon>Eukaryota</taxon>
        <taxon>Fungi</taxon>
        <taxon>Dikarya</taxon>
        <taxon>Basidiomycota</taxon>
        <taxon>Agaricomycotina</taxon>
        <taxon>Agaricomycetes</taxon>
        <taxon>Agaricomycetidae</taxon>
        <taxon>Agaricales</taxon>
        <taxon>Tricholomatineae</taxon>
        <taxon>Lyophyllaceae</taxon>
        <taxon>Asterophora</taxon>
    </lineage>
</organism>
<name>A0A9P7FMY9_9AGAR</name>
<reference evidence="2" key="2">
    <citation type="submission" date="2021-10" db="EMBL/GenBank/DDBJ databases">
        <title>Phylogenomics reveals ancestral predisposition of the termite-cultivated fungus Termitomyces towards a domesticated lifestyle.</title>
        <authorList>
            <person name="Auxier B."/>
            <person name="Grum-Grzhimaylo A."/>
            <person name="Cardenas M.E."/>
            <person name="Lodge J.D."/>
            <person name="Laessoe T."/>
            <person name="Pedersen O."/>
            <person name="Smith M.E."/>
            <person name="Kuyper T.W."/>
            <person name="Franco-Molano E.A."/>
            <person name="Baroni T.J."/>
            <person name="Aanen D.K."/>
        </authorList>
    </citation>
    <scope>NUCLEOTIDE SEQUENCE</scope>
    <source>
        <strain evidence="2">AP01</strain>
        <tissue evidence="2">Mycelium</tissue>
    </source>
</reference>
<reference evidence="2" key="1">
    <citation type="submission" date="2020-07" db="EMBL/GenBank/DDBJ databases">
        <authorList>
            <person name="Nieuwenhuis M."/>
            <person name="Van De Peppel L.J.J."/>
        </authorList>
    </citation>
    <scope>NUCLEOTIDE SEQUENCE</scope>
    <source>
        <strain evidence="2">AP01</strain>
        <tissue evidence="2">Mycelium</tissue>
    </source>
</reference>
<keyword evidence="3" id="KW-1185">Reference proteome</keyword>
<feature type="signal peptide" evidence="1">
    <location>
        <begin position="1"/>
        <end position="26"/>
    </location>
</feature>
<dbReference type="Gene3D" id="1.20.1280.140">
    <property type="match status" value="1"/>
</dbReference>
<proteinExistence type="predicted"/>
<evidence type="ECO:0000313" key="3">
    <source>
        <dbReference type="Proteomes" id="UP000775547"/>
    </source>
</evidence>